<comment type="similarity">
    <text evidence="1">Belongs to the eukaryotic ribosomal protein eL28 family.</text>
</comment>
<keyword evidence="2" id="KW-0689">Ribosomal protein</keyword>
<name>A0A7D9LBS4_PARCT</name>
<dbReference type="PANTHER" id="PTHR10544">
    <property type="entry name" value="60S RIBOSOMAL PROTEIN L28"/>
    <property type="match status" value="1"/>
</dbReference>
<gene>
    <name evidence="7" type="ORF">PACLA_8A071317</name>
</gene>
<dbReference type="EMBL" id="CACRXK020016244">
    <property type="protein sequence ID" value="CAB4029552.1"/>
    <property type="molecule type" value="Genomic_DNA"/>
</dbReference>
<sequence length="90" mass="9820">VVGVEPSPDGKGVLLVTKKKRGHNKPGSNLVSNKLSKNSRASLKSIRNACGKSHYRGDLEDAAVRRAAAFIRSQRPTAAVQKRRTRKKQS</sequence>
<dbReference type="InterPro" id="IPR002672">
    <property type="entry name" value="Ribosomal_eL28"/>
</dbReference>
<evidence type="ECO:0000256" key="3">
    <source>
        <dbReference type="ARBA" id="ARBA00023274"/>
    </source>
</evidence>
<keyword evidence="3" id="KW-0687">Ribonucleoprotein</keyword>
<feature type="domain" description="Ribosomal eL28/Mak16" evidence="6">
    <location>
        <begin position="2"/>
        <end position="73"/>
    </location>
</feature>
<dbReference type="AlphaFoldDB" id="A0A7D9LBS4"/>
<dbReference type="Gene3D" id="3.30.390.110">
    <property type="match status" value="1"/>
</dbReference>
<dbReference type="GO" id="GO:1990904">
    <property type="term" value="C:ribonucleoprotein complex"/>
    <property type="evidence" value="ECO:0007669"/>
    <property type="project" value="UniProtKB-KW"/>
</dbReference>
<comment type="caution">
    <text evidence="7">The sequence shown here is derived from an EMBL/GenBank/DDBJ whole genome shotgun (WGS) entry which is preliminary data.</text>
</comment>
<dbReference type="GO" id="GO:0005840">
    <property type="term" value="C:ribosome"/>
    <property type="evidence" value="ECO:0007669"/>
    <property type="project" value="UniProtKB-KW"/>
</dbReference>
<evidence type="ECO:0000256" key="2">
    <source>
        <dbReference type="ARBA" id="ARBA00022980"/>
    </source>
</evidence>
<dbReference type="GO" id="GO:0006412">
    <property type="term" value="P:translation"/>
    <property type="evidence" value="ECO:0007669"/>
    <property type="project" value="InterPro"/>
</dbReference>
<accession>A0A7D9LBS4</accession>
<protein>
    <recommendedName>
        <fullName evidence="4">Large ribosomal subunit protein eL28</fullName>
    </recommendedName>
    <alternativeName>
        <fullName evidence="5">60S ribosomal protein L28</fullName>
    </alternativeName>
</protein>
<feature type="non-terminal residue" evidence="7">
    <location>
        <position position="90"/>
    </location>
</feature>
<dbReference type="GO" id="GO:0003735">
    <property type="term" value="F:structural constituent of ribosome"/>
    <property type="evidence" value="ECO:0007669"/>
    <property type="project" value="InterPro"/>
</dbReference>
<dbReference type="Pfam" id="PF01778">
    <property type="entry name" value="Ribosomal_L28e"/>
    <property type="match status" value="1"/>
</dbReference>
<evidence type="ECO:0000313" key="8">
    <source>
        <dbReference type="Proteomes" id="UP001152795"/>
    </source>
</evidence>
<dbReference type="Proteomes" id="UP001152795">
    <property type="component" value="Unassembled WGS sequence"/>
</dbReference>
<evidence type="ECO:0000313" key="7">
    <source>
        <dbReference type="EMBL" id="CAB4029552.1"/>
    </source>
</evidence>
<evidence type="ECO:0000259" key="6">
    <source>
        <dbReference type="Pfam" id="PF01778"/>
    </source>
</evidence>
<organism evidence="7 8">
    <name type="scientific">Paramuricea clavata</name>
    <name type="common">Red gorgonian</name>
    <name type="synonym">Violescent sea-whip</name>
    <dbReference type="NCBI Taxonomy" id="317549"/>
    <lineage>
        <taxon>Eukaryota</taxon>
        <taxon>Metazoa</taxon>
        <taxon>Cnidaria</taxon>
        <taxon>Anthozoa</taxon>
        <taxon>Octocorallia</taxon>
        <taxon>Malacalcyonacea</taxon>
        <taxon>Plexauridae</taxon>
        <taxon>Paramuricea</taxon>
    </lineage>
</organism>
<keyword evidence="8" id="KW-1185">Reference proteome</keyword>
<dbReference type="InterPro" id="IPR029004">
    <property type="entry name" value="Ribosomal_eL28/Mak16"/>
</dbReference>
<evidence type="ECO:0000256" key="5">
    <source>
        <dbReference type="ARBA" id="ARBA00035330"/>
    </source>
</evidence>
<proteinExistence type="inferred from homology"/>
<evidence type="ECO:0000256" key="4">
    <source>
        <dbReference type="ARBA" id="ARBA00035223"/>
    </source>
</evidence>
<reference evidence="7" key="1">
    <citation type="submission" date="2020-04" db="EMBL/GenBank/DDBJ databases">
        <authorList>
            <person name="Alioto T."/>
            <person name="Alioto T."/>
            <person name="Gomez Garrido J."/>
        </authorList>
    </citation>
    <scope>NUCLEOTIDE SEQUENCE</scope>
    <source>
        <strain evidence="7">A484AB</strain>
    </source>
</reference>
<dbReference type="OrthoDB" id="338850at2759"/>
<evidence type="ECO:0000256" key="1">
    <source>
        <dbReference type="ARBA" id="ARBA00007926"/>
    </source>
</evidence>